<dbReference type="Pfam" id="PF00583">
    <property type="entry name" value="Acetyltransf_1"/>
    <property type="match status" value="1"/>
</dbReference>
<reference evidence="2 3" key="1">
    <citation type="submission" date="2021-01" db="EMBL/GenBank/DDBJ databases">
        <title>Whole genome shotgun sequence of Asanoa siamensis NBRC 107932.</title>
        <authorList>
            <person name="Komaki H."/>
            <person name="Tamura T."/>
        </authorList>
    </citation>
    <scope>NUCLEOTIDE SEQUENCE [LARGE SCALE GENOMIC DNA]</scope>
    <source>
        <strain evidence="2 3">NBRC 107932</strain>
    </source>
</reference>
<dbReference type="Proteomes" id="UP000604117">
    <property type="component" value="Unassembled WGS sequence"/>
</dbReference>
<dbReference type="EMBL" id="BONE01000090">
    <property type="protein sequence ID" value="GIF77449.1"/>
    <property type="molecule type" value="Genomic_DNA"/>
</dbReference>
<dbReference type="InterPro" id="IPR000182">
    <property type="entry name" value="GNAT_dom"/>
</dbReference>
<name>A0ABQ4D1N0_9ACTN</name>
<keyword evidence="3" id="KW-1185">Reference proteome</keyword>
<evidence type="ECO:0000259" key="1">
    <source>
        <dbReference type="Pfam" id="PF00583"/>
    </source>
</evidence>
<evidence type="ECO:0000313" key="2">
    <source>
        <dbReference type="EMBL" id="GIF77449.1"/>
    </source>
</evidence>
<dbReference type="SUPFAM" id="SSF55729">
    <property type="entry name" value="Acyl-CoA N-acyltransferases (Nat)"/>
    <property type="match status" value="1"/>
</dbReference>
<proteinExistence type="predicted"/>
<feature type="domain" description="N-acetyltransferase" evidence="1">
    <location>
        <begin position="107"/>
        <end position="168"/>
    </location>
</feature>
<dbReference type="InterPro" id="IPR016181">
    <property type="entry name" value="Acyl_CoA_acyltransferase"/>
</dbReference>
<dbReference type="RefSeq" id="WP_203718303.1">
    <property type="nucleotide sequence ID" value="NZ_BONE01000090.1"/>
</dbReference>
<evidence type="ECO:0000313" key="3">
    <source>
        <dbReference type="Proteomes" id="UP000604117"/>
    </source>
</evidence>
<gene>
    <name evidence="2" type="ORF">Asi02nite_69670</name>
</gene>
<organism evidence="2 3">
    <name type="scientific">Asanoa siamensis</name>
    <dbReference type="NCBI Taxonomy" id="926357"/>
    <lineage>
        <taxon>Bacteria</taxon>
        <taxon>Bacillati</taxon>
        <taxon>Actinomycetota</taxon>
        <taxon>Actinomycetes</taxon>
        <taxon>Micromonosporales</taxon>
        <taxon>Micromonosporaceae</taxon>
        <taxon>Asanoa</taxon>
    </lineage>
</organism>
<dbReference type="Gene3D" id="3.40.630.30">
    <property type="match status" value="1"/>
</dbReference>
<dbReference type="InterPro" id="IPR052523">
    <property type="entry name" value="Trichothecene_AcTrans"/>
</dbReference>
<comment type="caution">
    <text evidence="2">The sequence shown here is derived from an EMBL/GenBank/DDBJ whole genome shotgun (WGS) entry which is preliminary data.</text>
</comment>
<dbReference type="PANTHER" id="PTHR42791:SF1">
    <property type="entry name" value="N-ACETYLTRANSFERASE DOMAIN-CONTAINING PROTEIN"/>
    <property type="match status" value="1"/>
</dbReference>
<accession>A0ABQ4D1N0</accession>
<dbReference type="PANTHER" id="PTHR42791">
    <property type="entry name" value="GNAT FAMILY ACETYLTRANSFERASE"/>
    <property type="match status" value="1"/>
</dbReference>
<sequence length="186" mass="20630">MFVTSVERATVADRRPVIDTVVAAFDQDPAFRFFFQDPTTRDLEATVFAGHLFDQRVEHGTVWVAGGGRSVAMWDAPDARPDESPTLAVSDEARARLADYHRTLGALLPRDEPIWYLCTLATHPSFAGRRLGREVMLPGLEAAAADGLPAYLETTTEANVGLYERAGWRVTAYTHLSDLPIWVLTR</sequence>
<protein>
    <recommendedName>
        <fullName evidence="1">N-acetyltransferase domain-containing protein</fullName>
    </recommendedName>
</protein>